<keyword evidence="4" id="KW-1003">Cell membrane</keyword>
<evidence type="ECO:0000256" key="3">
    <source>
        <dbReference type="ARBA" id="ARBA00012438"/>
    </source>
</evidence>
<accession>A0A552V478</accession>
<evidence type="ECO:0000256" key="10">
    <source>
        <dbReference type="ARBA" id="ARBA00023136"/>
    </source>
</evidence>
<dbReference type="EC" id="2.7.13.3" evidence="3"/>
<dbReference type="SMART" id="SM00387">
    <property type="entry name" value="HATPase_c"/>
    <property type="match status" value="1"/>
</dbReference>
<evidence type="ECO:0000256" key="6">
    <source>
        <dbReference type="ARBA" id="ARBA00022679"/>
    </source>
</evidence>
<proteinExistence type="predicted"/>
<keyword evidence="6" id="KW-0808">Transferase</keyword>
<evidence type="ECO:0000313" key="14">
    <source>
        <dbReference type="Proteomes" id="UP000320643"/>
    </source>
</evidence>
<keyword evidence="5" id="KW-0597">Phosphoprotein</keyword>
<dbReference type="PROSITE" id="PS51257">
    <property type="entry name" value="PROKAR_LIPOPROTEIN"/>
    <property type="match status" value="1"/>
</dbReference>
<evidence type="ECO:0000256" key="11">
    <source>
        <dbReference type="SAM" id="Phobius"/>
    </source>
</evidence>
<keyword evidence="9 11" id="KW-1133">Transmembrane helix</keyword>
<comment type="caution">
    <text evidence="13">The sequence shown here is derived from an EMBL/GenBank/DDBJ whole genome shotgun (WGS) entry which is preliminary data.</text>
</comment>
<gene>
    <name evidence="13" type="ORF">FMM05_08065</name>
</gene>
<keyword evidence="14" id="KW-1185">Reference proteome</keyword>
<evidence type="ECO:0000256" key="1">
    <source>
        <dbReference type="ARBA" id="ARBA00000085"/>
    </source>
</evidence>
<evidence type="ECO:0000256" key="9">
    <source>
        <dbReference type="ARBA" id="ARBA00022989"/>
    </source>
</evidence>
<evidence type="ECO:0000256" key="8">
    <source>
        <dbReference type="ARBA" id="ARBA00022777"/>
    </source>
</evidence>
<reference evidence="13 14" key="1">
    <citation type="submission" date="2019-07" db="EMBL/GenBank/DDBJ databases">
        <title>Flavobacterium sp. nov., isolated from glacier ice.</title>
        <authorList>
            <person name="Liu Q."/>
            <person name="Xin Y.-H."/>
        </authorList>
    </citation>
    <scope>NUCLEOTIDE SEQUENCE [LARGE SCALE GENOMIC DNA]</scope>
    <source>
        <strain evidence="13 14">ZT4R6</strain>
    </source>
</reference>
<dbReference type="PANTHER" id="PTHR45453">
    <property type="entry name" value="PHOSPHATE REGULON SENSOR PROTEIN PHOR"/>
    <property type="match status" value="1"/>
</dbReference>
<dbReference type="GO" id="GO:0005886">
    <property type="term" value="C:plasma membrane"/>
    <property type="evidence" value="ECO:0007669"/>
    <property type="project" value="UniProtKB-SubCell"/>
</dbReference>
<dbReference type="GO" id="GO:0000155">
    <property type="term" value="F:phosphorelay sensor kinase activity"/>
    <property type="evidence" value="ECO:0007669"/>
    <property type="project" value="InterPro"/>
</dbReference>
<name>A0A552V478_9FLAO</name>
<dbReference type="PANTHER" id="PTHR45453:SF2">
    <property type="entry name" value="HISTIDINE KINASE"/>
    <property type="match status" value="1"/>
</dbReference>
<dbReference type="SUPFAM" id="SSF55874">
    <property type="entry name" value="ATPase domain of HSP90 chaperone/DNA topoisomerase II/histidine kinase"/>
    <property type="match status" value="1"/>
</dbReference>
<evidence type="ECO:0000313" key="13">
    <source>
        <dbReference type="EMBL" id="TRW25252.1"/>
    </source>
</evidence>
<dbReference type="Proteomes" id="UP000320643">
    <property type="component" value="Unassembled WGS sequence"/>
</dbReference>
<dbReference type="EMBL" id="VJVZ01000004">
    <property type="protein sequence ID" value="TRW25252.1"/>
    <property type="molecule type" value="Genomic_DNA"/>
</dbReference>
<organism evidence="13 14">
    <name type="scientific">Flavobacterium zepuense</name>
    <dbReference type="NCBI Taxonomy" id="2593302"/>
    <lineage>
        <taxon>Bacteria</taxon>
        <taxon>Pseudomonadati</taxon>
        <taxon>Bacteroidota</taxon>
        <taxon>Flavobacteriia</taxon>
        <taxon>Flavobacteriales</taxon>
        <taxon>Flavobacteriaceae</taxon>
        <taxon>Flavobacterium</taxon>
    </lineage>
</organism>
<evidence type="ECO:0000256" key="4">
    <source>
        <dbReference type="ARBA" id="ARBA00022475"/>
    </source>
</evidence>
<dbReference type="OrthoDB" id="1933776at2"/>
<dbReference type="CDD" id="cd00075">
    <property type="entry name" value="HATPase"/>
    <property type="match status" value="1"/>
</dbReference>
<dbReference type="InterPro" id="IPR005467">
    <property type="entry name" value="His_kinase_dom"/>
</dbReference>
<feature type="transmembrane region" description="Helical" evidence="11">
    <location>
        <begin position="191"/>
        <end position="215"/>
    </location>
</feature>
<sequence>MKRKITLLITGCILSVAALACIQGYFIHNTYSLYVKEADHAIRQQLLELETTGKLSELNEVWMKNTADFLGEYYRGKSTKAEYKKRVLETSKELSKEMSKFIIREHFFEDYDVSYNNYISTIVATDNYVNDTVFAEKILLYGNNTDNAKEIPASQSNWHGATPIISPDDTSHKFEVITRRTYSIANWQKQIALKMTGMLIFTFALLAFVVLLFYLSIKNLISQKKIADIKTDFINNITHEFQTPIAAMDIAVKTLQHKEHELTPEQFGNSLSIIGRQNIRMQKLFKQVTDASLMDGEIRTAYAEPLGCADINEIVYDFKLSHQGVVIECPAESGSTIFMDRHHLTTVLLNLLDNAAKYGGKNIKIKLKSEEKTTLLSVSDDGIGIPQKEKTVIFDKFYRIEKGNIHTTKGLGLGLYYVSQIAKAYNGTVSVASTEGRGSMFTLSFPQP</sequence>
<keyword evidence="8 13" id="KW-0418">Kinase</keyword>
<dbReference type="Pfam" id="PF00512">
    <property type="entry name" value="HisKA"/>
    <property type="match status" value="1"/>
</dbReference>
<dbReference type="SMART" id="SM00388">
    <property type="entry name" value="HisKA"/>
    <property type="match status" value="1"/>
</dbReference>
<dbReference type="Gene3D" id="3.30.565.10">
    <property type="entry name" value="Histidine kinase-like ATPase, C-terminal domain"/>
    <property type="match status" value="1"/>
</dbReference>
<protein>
    <recommendedName>
        <fullName evidence="3">histidine kinase</fullName>
        <ecNumber evidence="3">2.7.13.3</ecNumber>
    </recommendedName>
</protein>
<comment type="subcellular location">
    <subcellularLocation>
        <location evidence="2">Cell membrane</location>
        <topology evidence="2">Multi-pass membrane protein</topology>
    </subcellularLocation>
</comment>
<evidence type="ECO:0000256" key="2">
    <source>
        <dbReference type="ARBA" id="ARBA00004651"/>
    </source>
</evidence>
<dbReference type="Gene3D" id="1.10.287.130">
    <property type="match status" value="1"/>
</dbReference>
<keyword evidence="7 11" id="KW-0812">Transmembrane</keyword>
<dbReference type="CDD" id="cd00082">
    <property type="entry name" value="HisKA"/>
    <property type="match status" value="1"/>
</dbReference>
<dbReference type="Pfam" id="PF02518">
    <property type="entry name" value="HATPase_c"/>
    <property type="match status" value="1"/>
</dbReference>
<dbReference type="SUPFAM" id="SSF47384">
    <property type="entry name" value="Homodimeric domain of signal transducing histidine kinase"/>
    <property type="match status" value="1"/>
</dbReference>
<dbReference type="InterPro" id="IPR050351">
    <property type="entry name" value="BphY/WalK/GraS-like"/>
</dbReference>
<dbReference type="GO" id="GO:0016036">
    <property type="term" value="P:cellular response to phosphate starvation"/>
    <property type="evidence" value="ECO:0007669"/>
    <property type="project" value="TreeGrafter"/>
</dbReference>
<dbReference type="InterPro" id="IPR004358">
    <property type="entry name" value="Sig_transdc_His_kin-like_C"/>
</dbReference>
<dbReference type="InterPro" id="IPR003661">
    <property type="entry name" value="HisK_dim/P_dom"/>
</dbReference>
<evidence type="ECO:0000256" key="7">
    <source>
        <dbReference type="ARBA" id="ARBA00022692"/>
    </source>
</evidence>
<dbReference type="GO" id="GO:0004721">
    <property type="term" value="F:phosphoprotein phosphatase activity"/>
    <property type="evidence" value="ECO:0007669"/>
    <property type="project" value="TreeGrafter"/>
</dbReference>
<dbReference type="InterPro" id="IPR036097">
    <property type="entry name" value="HisK_dim/P_sf"/>
</dbReference>
<keyword evidence="10 11" id="KW-0472">Membrane</keyword>
<dbReference type="InterPro" id="IPR036890">
    <property type="entry name" value="HATPase_C_sf"/>
</dbReference>
<comment type="catalytic activity">
    <reaction evidence="1">
        <text>ATP + protein L-histidine = ADP + protein N-phospho-L-histidine.</text>
        <dbReference type="EC" id="2.7.13.3"/>
    </reaction>
</comment>
<evidence type="ECO:0000256" key="5">
    <source>
        <dbReference type="ARBA" id="ARBA00022553"/>
    </source>
</evidence>
<dbReference type="PROSITE" id="PS50109">
    <property type="entry name" value="HIS_KIN"/>
    <property type="match status" value="1"/>
</dbReference>
<evidence type="ECO:0000259" key="12">
    <source>
        <dbReference type="PROSITE" id="PS50109"/>
    </source>
</evidence>
<dbReference type="InterPro" id="IPR003594">
    <property type="entry name" value="HATPase_dom"/>
</dbReference>
<dbReference type="RefSeq" id="WP_143372833.1">
    <property type="nucleotide sequence ID" value="NZ_VJVZ01000004.1"/>
</dbReference>
<feature type="domain" description="Histidine kinase" evidence="12">
    <location>
        <begin position="236"/>
        <end position="448"/>
    </location>
</feature>
<dbReference type="AlphaFoldDB" id="A0A552V478"/>
<dbReference type="PRINTS" id="PR00344">
    <property type="entry name" value="BCTRLSENSOR"/>
</dbReference>